<dbReference type="GO" id="GO:0003700">
    <property type="term" value="F:DNA-binding transcription factor activity"/>
    <property type="evidence" value="ECO:0007669"/>
    <property type="project" value="InterPro"/>
</dbReference>
<feature type="domain" description="N-acetyltransferase" evidence="3">
    <location>
        <begin position="165"/>
        <end position="322"/>
    </location>
</feature>
<organism evidence="4 5">
    <name type="scientific">Rhizobium oryzihabitans</name>
    <dbReference type="NCBI Taxonomy" id="2267833"/>
    <lineage>
        <taxon>Bacteria</taxon>
        <taxon>Pseudomonadati</taxon>
        <taxon>Pseudomonadota</taxon>
        <taxon>Alphaproteobacteria</taxon>
        <taxon>Hyphomicrobiales</taxon>
        <taxon>Rhizobiaceae</taxon>
        <taxon>Rhizobium/Agrobacterium group</taxon>
        <taxon>Rhizobium</taxon>
    </lineage>
</organism>
<dbReference type="InterPro" id="IPR000835">
    <property type="entry name" value="HTH_MarR-typ"/>
</dbReference>
<dbReference type="KEGG" id="roy:G3A56_21205"/>
<gene>
    <name evidence="4" type="ORF">G3A56_21205</name>
</gene>
<dbReference type="InterPro" id="IPR050769">
    <property type="entry name" value="NAT_camello-type"/>
</dbReference>
<dbReference type="InterPro" id="IPR000182">
    <property type="entry name" value="GNAT_dom"/>
</dbReference>
<sequence>MIIVASCNHNGFNVPQQSLTINDIRSTSRRLVRELGFMGGDFAGTDLPPSAVHALIEIDACPGITARDLGKLLRLEKSSVSRMLRKLVLSGDVREETDDEDSRIKRLHLSGQGQERAGAIHSFANRQVSSALTRLTPADGHTILEGLRLYADALGGRSDNAAPTIDIVEGYRPGLIARITQMHALYYARTSGFGQRFESIVAEGLASFCNRLENPKNAIWVAMRGQEIIGSVAIDGEDLGPGVAHLRWFIVDDGVRGGGVGRRLLATALAFADENAFDETHLWTFNGLLAARHLYEAHGFACVEEHPGSQWGSEVLEQRFVRQLNGMPAPRG</sequence>
<evidence type="ECO:0000259" key="2">
    <source>
        <dbReference type="PROSITE" id="PS50995"/>
    </source>
</evidence>
<keyword evidence="1" id="KW-0808">Transferase</keyword>
<accession>A0A7L5BNB7</accession>
<evidence type="ECO:0000259" key="3">
    <source>
        <dbReference type="PROSITE" id="PS51186"/>
    </source>
</evidence>
<dbReference type="PROSITE" id="PS51186">
    <property type="entry name" value="GNAT"/>
    <property type="match status" value="1"/>
</dbReference>
<dbReference type="InterPro" id="IPR036388">
    <property type="entry name" value="WH-like_DNA-bd_sf"/>
</dbReference>
<dbReference type="GO" id="GO:0008080">
    <property type="term" value="F:N-acetyltransferase activity"/>
    <property type="evidence" value="ECO:0007669"/>
    <property type="project" value="InterPro"/>
</dbReference>
<evidence type="ECO:0000256" key="1">
    <source>
        <dbReference type="ARBA" id="ARBA00022679"/>
    </source>
</evidence>
<dbReference type="PANTHER" id="PTHR13947:SF37">
    <property type="entry name" value="LD18367P"/>
    <property type="match status" value="1"/>
</dbReference>
<reference evidence="4 5" key="1">
    <citation type="submission" date="2020-02" db="EMBL/GenBank/DDBJ databases">
        <title>Plant-Promoting Endophytic Bacterium Rhizobium oryzihabitans sp. nov., Isolated from the Root of Rice.</title>
        <authorList>
            <person name="zhao J."/>
            <person name="Zhang G."/>
        </authorList>
    </citation>
    <scope>NUCLEOTIDE SEQUENCE [LARGE SCALE GENOMIC DNA]</scope>
    <source>
        <strain evidence="4 5">M15</strain>
    </source>
</reference>
<proteinExistence type="predicted"/>
<dbReference type="Proteomes" id="UP000464865">
    <property type="component" value="Chromosome M15-12"/>
</dbReference>
<dbReference type="EMBL" id="CP048635">
    <property type="protein sequence ID" value="QIB40400.1"/>
    <property type="molecule type" value="Genomic_DNA"/>
</dbReference>
<dbReference type="Pfam" id="PF12802">
    <property type="entry name" value="MarR_2"/>
    <property type="match status" value="1"/>
</dbReference>
<protein>
    <submittedName>
        <fullName evidence="4">MarR family transcriptional regulator</fullName>
    </submittedName>
</protein>
<dbReference type="InterPro" id="IPR016181">
    <property type="entry name" value="Acyl_CoA_acyltransferase"/>
</dbReference>
<dbReference type="PROSITE" id="PS50995">
    <property type="entry name" value="HTH_MARR_2"/>
    <property type="match status" value="1"/>
</dbReference>
<evidence type="ECO:0000313" key="4">
    <source>
        <dbReference type="EMBL" id="QIB40400.1"/>
    </source>
</evidence>
<dbReference type="SUPFAM" id="SSF46785">
    <property type="entry name" value="Winged helix' DNA-binding domain"/>
    <property type="match status" value="1"/>
</dbReference>
<evidence type="ECO:0000313" key="5">
    <source>
        <dbReference type="Proteomes" id="UP000464865"/>
    </source>
</evidence>
<dbReference type="PANTHER" id="PTHR13947">
    <property type="entry name" value="GNAT FAMILY N-ACETYLTRANSFERASE"/>
    <property type="match status" value="1"/>
</dbReference>
<feature type="domain" description="HTH marR-type" evidence="2">
    <location>
        <begin position="17"/>
        <end position="152"/>
    </location>
</feature>
<keyword evidence="5" id="KW-1185">Reference proteome</keyword>
<dbReference type="Pfam" id="PF00583">
    <property type="entry name" value="Acetyltransf_1"/>
    <property type="match status" value="1"/>
</dbReference>
<dbReference type="SUPFAM" id="SSF55729">
    <property type="entry name" value="Acyl-CoA N-acyltransferases (Nat)"/>
    <property type="match status" value="1"/>
</dbReference>
<dbReference type="Gene3D" id="1.10.10.10">
    <property type="entry name" value="Winged helix-like DNA-binding domain superfamily/Winged helix DNA-binding domain"/>
    <property type="match status" value="1"/>
</dbReference>
<dbReference type="SMART" id="SM00347">
    <property type="entry name" value="HTH_MARR"/>
    <property type="match status" value="1"/>
</dbReference>
<dbReference type="AlphaFoldDB" id="A0A7L5BNB7"/>
<dbReference type="Gene3D" id="3.40.630.30">
    <property type="match status" value="1"/>
</dbReference>
<name>A0A7L5BNB7_9HYPH</name>
<dbReference type="InterPro" id="IPR036390">
    <property type="entry name" value="WH_DNA-bd_sf"/>
</dbReference>